<dbReference type="SUPFAM" id="SSF56059">
    <property type="entry name" value="Glutathione synthetase ATP-binding domain-like"/>
    <property type="match status" value="1"/>
</dbReference>
<dbReference type="Pfam" id="PF13607">
    <property type="entry name" value="Succ_CoA_lig"/>
    <property type="match status" value="1"/>
</dbReference>
<gene>
    <name evidence="3" type="ORF">FG385_16020</name>
</gene>
<dbReference type="SUPFAM" id="SSF51735">
    <property type="entry name" value="NAD(P)-binding Rossmann-fold domains"/>
    <property type="match status" value="1"/>
</dbReference>
<dbReference type="InterPro" id="IPR032875">
    <property type="entry name" value="Succ_CoA_lig_flav_dom"/>
</dbReference>
<dbReference type="PROSITE" id="PS50975">
    <property type="entry name" value="ATP_GRASP"/>
    <property type="match status" value="1"/>
</dbReference>
<evidence type="ECO:0000256" key="1">
    <source>
        <dbReference type="PROSITE-ProRule" id="PRU00409"/>
    </source>
</evidence>
<dbReference type="EMBL" id="VDFW01000012">
    <property type="protein sequence ID" value="TNC25151.1"/>
    <property type="molecule type" value="Genomic_DNA"/>
</dbReference>
<dbReference type="Gene3D" id="3.30.1490.20">
    <property type="entry name" value="ATP-grasp fold, A domain"/>
    <property type="match status" value="1"/>
</dbReference>
<dbReference type="Pfam" id="PF13549">
    <property type="entry name" value="ATP-grasp_5"/>
    <property type="match status" value="1"/>
</dbReference>
<keyword evidence="1" id="KW-0547">Nucleotide-binding</keyword>
<accession>A0A5C4M2Y1</accession>
<evidence type="ECO:0000313" key="3">
    <source>
        <dbReference type="EMBL" id="TNC25151.1"/>
    </source>
</evidence>
<dbReference type="InterPro" id="IPR016102">
    <property type="entry name" value="Succinyl-CoA_synth-like"/>
</dbReference>
<protein>
    <submittedName>
        <fullName evidence="3">CoA-binding protein</fullName>
    </submittedName>
</protein>
<evidence type="ECO:0000259" key="2">
    <source>
        <dbReference type="PROSITE" id="PS50975"/>
    </source>
</evidence>
<proteinExistence type="predicted"/>
<dbReference type="GO" id="GO:0005524">
    <property type="term" value="F:ATP binding"/>
    <property type="evidence" value="ECO:0007669"/>
    <property type="project" value="UniProtKB-UniRule"/>
</dbReference>
<feature type="domain" description="ATP-grasp" evidence="2">
    <location>
        <begin position="35"/>
        <end position="85"/>
    </location>
</feature>
<evidence type="ECO:0000313" key="4">
    <source>
        <dbReference type="Proteomes" id="UP000305546"/>
    </source>
</evidence>
<dbReference type="SUPFAM" id="SSF52210">
    <property type="entry name" value="Succinyl-CoA synthetase domains"/>
    <property type="match status" value="2"/>
</dbReference>
<dbReference type="Gene3D" id="3.30.470.20">
    <property type="entry name" value="ATP-grasp fold, B domain"/>
    <property type="match status" value="1"/>
</dbReference>
<comment type="caution">
    <text evidence="3">The sequence shown here is derived from an EMBL/GenBank/DDBJ whole genome shotgun (WGS) entry which is preliminary data.</text>
</comment>
<dbReference type="Proteomes" id="UP000305546">
    <property type="component" value="Unassembled WGS sequence"/>
</dbReference>
<dbReference type="InterPro" id="IPR011761">
    <property type="entry name" value="ATP-grasp"/>
</dbReference>
<dbReference type="InterPro" id="IPR003781">
    <property type="entry name" value="CoA-bd"/>
</dbReference>
<dbReference type="SMART" id="SM00881">
    <property type="entry name" value="CoA_binding"/>
    <property type="match status" value="1"/>
</dbReference>
<dbReference type="AlphaFoldDB" id="A0A5C4M2Y1"/>
<keyword evidence="4" id="KW-1185">Reference proteome</keyword>
<dbReference type="PANTHER" id="PTHR42793">
    <property type="entry name" value="COA BINDING DOMAIN CONTAINING PROTEIN"/>
    <property type="match status" value="1"/>
</dbReference>
<dbReference type="Gene3D" id="3.40.50.720">
    <property type="entry name" value="NAD(P)-binding Rossmann-like Domain"/>
    <property type="match status" value="1"/>
</dbReference>
<name>A0A5C4M2Y1_9PSEU</name>
<dbReference type="InterPro" id="IPR013815">
    <property type="entry name" value="ATP_grasp_subdomain_1"/>
</dbReference>
<sequence>MEAVEMDPDLDRLLAAAAAEVLARDGNTLPEDRSKQVLASAGLAVPRSVVVDSADEAARADSLTAPLVVKALGATLVHKSDAGGVVLGVVDAAAAAHAIRQVDAGVRAAGHIPERFLVEEQAGRGVEIILGATRQPGGAWAVMIGLGGVWTEMLEDVGVGVAPLTRPEVHGIIDGLRGAGLLHGARGSAPVDVESLVAQIVRFAGVDGLLTRLPDWVEAVDVNPIVVTATGSTAVDASIVVGPPADSSGTARAEPVATDFSRLLEPKSVAVVGASARQPNLGNAFLDQLRAGEFGGRIVVVHPTAETVDGHVTVPSLRELDEPVDYAYITLPAPQVAPALTGADGRVGFAQVISSGFGEIEAGGEREAELSRIAVRERIRVLGPNCLGTFSPTGRISFVSDPPSEPGSVAFVSQSGGLSVDVIRLGAARGISFRAVVSLGNAIDVRPAELLDHFLADPDTAVVAFYLESIEAGLELLEMLRGRGPHKPVILLAGGRTSAGSTAASSHTGALAANEKVWPAIARQAGIVLVDDLGELLNCLEVFHFRDVRIAAGGGVVLFGNGGGTSVLASDALARAGLRVPLLPDDVLAGLAAIGLPPGNGLANPIDIPARSMIVDDGRVAKDILNVIHTGAKPGTVITHVNIGVIPATPDANGDDLVENVIRAVAAARDETGAGTPHLIVLRSDQRPITQGRAQHCAEVARGLGIPVFAEIPDAIAACRGLVAYHAATAYPADQERQRI</sequence>
<keyword evidence="1" id="KW-0067">ATP-binding</keyword>
<organism evidence="3 4">
    <name type="scientific">Amycolatopsis alkalitolerans</name>
    <dbReference type="NCBI Taxonomy" id="2547244"/>
    <lineage>
        <taxon>Bacteria</taxon>
        <taxon>Bacillati</taxon>
        <taxon>Actinomycetota</taxon>
        <taxon>Actinomycetes</taxon>
        <taxon>Pseudonocardiales</taxon>
        <taxon>Pseudonocardiaceae</taxon>
        <taxon>Amycolatopsis</taxon>
    </lineage>
</organism>
<dbReference type="Gene3D" id="3.40.50.261">
    <property type="entry name" value="Succinyl-CoA synthetase domains"/>
    <property type="match status" value="2"/>
</dbReference>
<dbReference type="GO" id="GO:0046872">
    <property type="term" value="F:metal ion binding"/>
    <property type="evidence" value="ECO:0007669"/>
    <property type="project" value="InterPro"/>
</dbReference>
<dbReference type="Pfam" id="PF13380">
    <property type="entry name" value="CoA_binding_2"/>
    <property type="match status" value="1"/>
</dbReference>
<dbReference type="PANTHER" id="PTHR42793:SF1">
    <property type="entry name" value="PEPTIDYL-LYSINE N-ACETYLTRANSFERASE PATZ"/>
    <property type="match status" value="1"/>
</dbReference>
<reference evidence="3 4" key="1">
    <citation type="submission" date="2019-06" db="EMBL/GenBank/DDBJ databases">
        <title>Amycolatopsis alkalitolerans sp. nov., isolated from Gastrodia elata Blume.</title>
        <authorList>
            <person name="Narsing Rao M.P."/>
            <person name="Li W.J."/>
        </authorList>
    </citation>
    <scope>NUCLEOTIDE SEQUENCE [LARGE SCALE GENOMIC DNA]</scope>
    <source>
        <strain evidence="3 4">SYSUP0005</strain>
    </source>
</reference>
<dbReference type="InterPro" id="IPR036291">
    <property type="entry name" value="NAD(P)-bd_dom_sf"/>
</dbReference>